<reference evidence="2" key="1">
    <citation type="journal article" date="2022" name="New Phytol.">
        <title>Evolutionary transition to the ectomycorrhizal habit in the genomes of a hyperdiverse lineage of mushroom-forming fungi.</title>
        <authorList>
            <person name="Looney B."/>
            <person name="Miyauchi S."/>
            <person name="Morin E."/>
            <person name="Drula E."/>
            <person name="Courty P.E."/>
            <person name="Kohler A."/>
            <person name="Kuo A."/>
            <person name="LaButti K."/>
            <person name="Pangilinan J."/>
            <person name="Lipzen A."/>
            <person name="Riley R."/>
            <person name="Andreopoulos W."/>
            <person name="He G."/>
            <person name="Johnson J."/>
            <person name="Nolan M."/>
            <person name="Tritt A."/>
            <person name="Barry K.W."/>
            <person name="Grigoriev I.V."/>
            <person name="Nagy L.G."/>
            <person name="Hibbett D."/>
            <person name="Henrissat B."/>
            <person name="Matheny P.B."/>
            <person name="Labbe J."/>
            <person name="Martin F.M."/>
        </authorList>
    </citation>
    <scope>NUCLEOTIDE SEQUENCE</scope>
    <source>
        <strain evidence="2">BPL690</strain>
    </source>
</reference>
<sequence>MQFIKTLVALSLAAFALAAPLVAPVENAAAKNPEGITETLPSVGGVNKGLLDDLLGTLL</sequence>
<dbReference type="Proteomes" id="UP001203297">
    <property type="component" value="Unassembled WGS sequence"/>
</dbReference>
<evidence type="ECO:0000313" key="3">
    <source>
        <dbReference type="Proteomes" id="UP001203297"/>
    </source>
</evidence>
<dbReference type="EMBL" id="WTXG01000049">
    <property type="protein sequence ID" value="KAI0296349.1"/>
    <property type="molecule type" value="Genomic_DNA"/>
</dbReference>
<keyword evidence="1" id="KW-0732">Signal</keyword>
<keyword evidence="3" id="KW-1185">Reference proteome</keyword>
<proteinExistence type="predicted"/>
<dbReference type="AlphaFoldDB" id="A0AAD4LZ72"/>
<name>A0AAD4LZ72_9AGAM</name>
<evidence type="ECO:0000256" key="1">
    <source>
        <dbReference type="SAM" id="SignalP"/>
    </source>
</evidence>
<feature type="chain" id="PRO_5041899467" evidence="1">
    <location>
        <begin position="19"/>
        <end position="59"/>
    </location>
</feature>
<organism evidence="2 3">
    <name type="scientific">Multifurca ochricompacta</name>
    <dbReference type="NCBI Taxonomy" id="376703"/>
    <lineage>
        <taxon>Eukaryota</taxon>
        <taxon>Fungi</taxon>
        <taxon>Dikarya</taxon>
        <taxon>Basidiomycota</taxon>
        <taxon>Agaricomycotina</taxon>
        <taxon>Agaricomycetes</taxon>
        <taxon>Russulales</taxon>
        <taxon>Russulaceae</taxon>
        <taxon>Multifurca</taxon>
    </lineage>
</organism>
<feature type="signal peptide" evidence="1">
    <location>
        <begin position="1"/>
        <end position="18"/>
    </location>
</feature>
<gene>
    <name evidence="2" type="ORF">B0F90DRAFT_1820022</name>
</gene>
<protein>
    <submittedName>
        <fullName evidence="2">Uncharacterized protein</fullName>
    </submittedName>
</protein>
<accession>A0AAD4LZ72</accession>
<comment type="caution">
    <text evidence="2">The sequence shown here is derived from an EMBL/GenBank/DDBJ whole genome shotgun (WGS) entry which is preliminary data.</text>
</comment>
<evidence type="ECO:0000313" key="2">
    <source>
        <dbReference type="EMBL" id="KAI0296349.1"/>
    </source>
</evidence>